<feature type="transmembrane region" description="Helical" evidence="4">
    <location>
        <begin position="206"/>
        <end position="226"/>
    </location>
</feature>
<name>A0A9Q0GD91_9ROSI</name>
<keyword evidence="6" id="KW-1185">Reference proteome</keyword>
<protein>
    <recommendedName>
        <fullName evidence="7">Mechanosensitive ion channel protein</fullName>
    </recommendedName>
</protein>
<comment type="caution">
    <text evidence="5">The sequence shown here is derived from an EMBL/GenBank/DDBJ whole genome shotgun (WGS) entry which is preliminary data.</text>
</comment>
<dbReference type="EMBL" id="JAKUCV010001090">
    <property type="protein sequence ID" value="KAJ4847722.1"/>
    <property type="molecule type" value="Genomic_DNA"/>
</dbReference>
<dbReference type="GO" id="GO:0005886">
    <property type="term" value="C:plasma membrane"/>
    <property type="evidence" value="ECO:0007669"/>
    <property type="project" value="TreeGrafter"/>
</dbReference>
<dbReference type="OrthoDB" id="544685at2759"/>
<organism evidence="5 6">
    <name type="scientific">Turnera subulata</name>
    <dbReference type="NCBI Taxonomy" id="218843"/>
    <lineage>
        <taxon>Eukaryota</taxon>
        <taxon>Viridiplantae</taxon>
        <taxon>Streptophyta</taxon>
        <taxon>Embryophyta</taxon>
        <taxon>Tracheophyta</taxon>
        <taxon>Spermatophyta</taxon>
        <taxon>Magnoliopsida</taxon>
        <taxon>eudicotyledons</taxon>
        <taxon>Gunneridae</taxon>
        <taxon>Pentapetalae</taxon>
        <taxon>rosids</taxon>
        <taxon>fabids</taxon>
        <taxon>Malpighiales</taxon>
        <taxon>Passifloraceae</taxon>
        <taxon>Turnera</taxon>
    </lineage>
</organism>
<dbReference type="Proteomes" id="UP001141552">
    <property type="component" value="Unassembled WGS sequence"/>
</dbReference>
<feature type="transmembrane region" description="Helical" evidence="4">
    <location>
        <begin position="314"/>
        <end position="334"/>
    </location>
</feature>
<sequence>METGPGLGEKKGTNHVVLQIPTYQEPPFTNHESIDTIKPSFAQNSQSGSSPKDSNLDMPELQNLRVEVKTPTSSSDITRPVPSPHRPPKISVTESISRRRSLTRSEFSKPKSRLVEPSYANEVELIKEVADSSPSHSRSPSVASPSPLKSTPATPEGNLESAPVNPKTPLIGQEDEDEDDEVYKTAILKVNEPSGKKSKVFFLTEFTLFVCIMGFLTASLTVHRLFNSMIWGLELWKWCVLVLVIFSGRLFSEWIVNVLVFLIEKNYLLKKKVLYFVYGLRKSVQAFIWLGLVLLAWGLLFDGGVKRTRKTSKILHYVTRTLASFLTGAGIWLAKTFLVKLVASSFHVNRFFDRIQESIFHQYIVRTLSGPPVMEMGEKIGSSTEKQNKRRKEIDMVKKMKHGKVSVWTMRGLIDMISGTRISTLSGTLDESDDEEGKQKDKEITSELEAKAAAYKIFKNVAKPDSKYIGEDDLLRFMERDEVENVIPLFEGAAATREIKRPALRNWLVKEIENVNKMKLALYVNHTINFQNPGDRGNRRSDLMLELKKILEDLDIKYHLLPQEVRLKNI</sequence>
<dbReference type="PANTHER" id="PTHR31618:SF7">
    <property type="entry name" value="MECHANOSENSITIVE ION CHANNEL PROTEIN"/>
    <property type="match status" value="1"/>
</dbReference>
<dbReference type="PANTHER" id="PTHR31618">
    <property type="entry name" value="MECHANOSENSITIVE ION CHANNEL PROTEIN 5"/>
    <property type="match status" value="1"/>
</dbReference>
<feature type="region of interest" description="Disordered" evidence="3">
    <location>
        <begin position="130"/>
        <end position="178"/>
    </location>
</feature>
<feature type="compositionally biased region" description="Low complexity" evidence="3">
    <location>
        <begin position="132"/>
        <end position="147"/>
    </location>
</feature>
<feature type="transmembrane region" description="Helical" evidence="4">
    <location>
        <begin position="283"/>
        <end position="302"/>
    </location>
</feature>
<reference evidence="5" key="2">
    <citation type="journal article" date="2023" name="Plants (Basel)">
        <title>Annotation of the Turnera subulata (Passifloraceae) Draft Genome Reveals the S-Locus Evolved after the Divergence of Turneroideae from Passifloroideae in a Stepwise Manner.</title>
        <authorList>
            <person name="Henning P.M."/>
            <person name="Roalson E.H."/>
            <person name="Mir W."/>
            <person name="McCubbin A.G."/>
            <person name="Shore J.S."/>
        </authorList>
    </citation>
    <scope>NUCLEOTIDE SEQUENCE</scope>
    <source>
        <strain evidence="5">F60SS</strain>
    </source>
</reference>
<gene>
    <name evidence="5" type="ORF">Tsubulata_027617</name>
</gene>
<feature type="compositionally biased region" description="Polar residues" evidence="3">
    <location>
        <begin position="41"/>
        <end position="53"/>
    </location>
</feature>
<comment type="similarity">
    <text evidence="2">Belongs to the MscS (TC 1.A.23) family.</text>
</comment>
<evidence type="ECO:0000256" key="1">
    <source>
        <dbReference type="ARBA" id="ARBA00004141"/>
    </source>
</evidence>
<keyword evidence="4" id="KW-1133">Transmembrane helix</keyword>
<feature type="region of interest" description="Disordered" evidence="3">
    <location>
        <begin position="1"/>
        <end position="114"/>
    </location>
</feature>
<comment type="subcellular location">
    <subcellularLocation>
        <location evidence="1">Membrane</location>
        <topology evidence="1">Multi-pass membrane protein</topology>
    </subcellularLocation>
</comment>
<evidence type="ECO:0008006" key="7">
    <source>
        <dbReference type="Google" id="ProtNLM"/>
    </source>
</evidence>
<evidence type="ECO:0000313" key="6">
    <source>
        <dbReference type="Proteomes" id="UP001141552"/>
    </source>
</evidence>
<dbReference type="GO" id="GO:0050982">
    <property type="term" value="P:detection of mechanical stimulus"/>
    <property type="evidence" value="ECO:0007669"/>
    <property type="project" value="TreeGrafter"/>
</dbReference>
<feature type="transmembrane region" description="Helical" evidence="4">
    <location>
        <begin position="238"/>
        <end position="263"/>
    </location>
</feature>
<evidence type="ECO:0000256" key="4">
    <source>
        <dbReference type="SAM" id="Phobius"/>
    </source>
</evidence>
<accession>A0A9Q0GD91</accession>
<evidence type="ECO:0000313" key="5">
    <source>
        <dbReference type="EMBL" id="KAJ4847722.1"/>
    </source>
</evidence>
<dbReference type="AlphaFoldDB" id="A0A9Q0GD91"/>
<proteinExistence type="inferred from homology"/>
<reference evidence="5" key="1">
    <citation type="submission" date="2022-02" db="EMBL/GenBank/DDBJ databases">
        <authorList>
            <person name="Henning P.M."/>
            <person name="McCubbin A.G."/>
            <person name="Shore J.S."/>
        </authorList>
    </citation>
    <scope>NUCLEOTIDE SEQUENCE</scope>
    <source>
        <strain evidence="5">F60SS</strain>
        <tissue evidence="5">Leaves</tissue>
    </source>
</reference>
<evidence type="ECO:0000256" key="2">
    <source>
        <dbReference type="ARBA" id="ARBA00008017"/>
    </source>
</evidence>
<keyword evidence="4" id="KW-0812">Transmembrane</keyword>
<dbReference type="GO" id="GO:0006820">
    <property type="term" value="P:monoatomic anion transport"/>
    <property type="evidence" value="ECO:0007669"/>
    <property type="project" value="TreeGrafter"/>
</dbReference>
<keyword evidence="4" id="KW-0472">Membrane</keyword>
<evidence type="ECO:0000256" key="3">
    <source>
        <dbReference type="SAM" id="MobiDB-lite"/>
    </source>
</evidence>
<dbReference type="GO" id="GO:0008381">
    <property type="term" value="F:mechanosensitive monoatomic ion channel activity"/>
    <property type="evidence" value="ECO:0007669"/>
    <property type="project" value="TreeGrafter"/>
</dbReference>
<dbReference type="InterPro" id="IPR016688">
    <property type="entry name" value="MscS-like_plants/fungi"/>
</dbReference>